<dbReference type="Proteomes" id="UP001054252">
    <property type="component" value="Unassembled WGS sequence"/>
</dbReference>
<dbReference type="EMBL" id="BPVZ01000078">
    <property type="protein sequence ID" value="GKV28001.1"/>
    <property type="molecule type" value="Genomic_DNA"/>
</dbReference>
<keyword evidence="2" id="KW-1185">Reference proteome</keyword>
<accession>A0AAV5KU40</accession>
<gene>
    <name evidence="1" type="ORF">SLEP1_g37103</name>
</gene>
<name>A0AAV5KU40_9ROSI</name>
<organism evidence="1 2">
    <name type="scientific">Rubroshorea leprosula</name>
    <dbReference type="NCBI Taxonomy" id="152421"/>
    <lineage>
        <taxon>Eukaryota</taxon>
        <taxon>Viridiplantae</taxon>
        <taxon>Streptophyta</taxon>
        <taxon>Embryophyta</taxon>
        <taxon>Tracheophyta</taxon>
        <taxon>Spermatophyta</taxon>
        <taxon>Magnoliopsida</taxon>
        <taxon>eudicotyledons</taxon>
        <taxon>Gunneridae</taxon>
        <taxon>Pentapetalae</taxon>
        <taxon>rosids</taxon>
        <taxon>malvids</taxon>
        <taxon>Malvales</taxon>
        <taxon>Dipterocarpaceae</taxon>
        <taxon>Rubroshorea</taxon>
    </lineage>
</organism>
<dbReference type="AlphaFoldDB" id="A0AAV5KU40"/>
<reference evidence="1 2" key="1">
    <citation type="journal article" date="2021" name="Commun. Biol.">
        <title>The genome of Shorea leprosula (Dipterocarpaceae) highlights the ecological relevance of drought in aseasonal tropical rainforests.</title>
        <authorList>
            <person name="Ng K.K.S."/>
            <person name="Kobayashi M.J."/>
            <person name="Fawcett J.A."/>
            <person name="Hatakeyama M."/>
            <person name="Paape T."/>
            <person name="Ng C.H."/>
            <person name="Ang C.C."/>
            <person name="Tnah L.H."/>
            <person name="Lee C.T."/>
            <person name="Nishiyama T."/>
            <person name="Sese J."/>
            <person name="O'Brien M.J."/>
            <person name="Copetti D."/>
            <person name="Mohd Noor M.I."/>
            <person name="Ong R.C."/>
            <person name="Putra M."/>
            <person name="Sireger I.Z."/>
            <person name="Indrioko S."/>
            <person name="Kosugi Y."/>
            <person name="Izuno A."/>
            <person name="Isagi Y."/>
            <person name="Lee S.L."/>
            <person name="Shimizu K.K."/>
        </authorList>
    </citation>
    <scope>NUCLEOTIDE SEQUENCE [LARGE SCALE GENOMIC DNA]</scope>
    <source>
        <strain evidence="1">214</strain>
    </source>
</reference>
<evidence type="ECO:0000313" key="2">
    <source>
        <dbReference type="Proteomes" id="UP001054252"/>
    </source>
</evidence>
<evidence type="ECO:0000313" key="1">
    <source>
        <dbReference type="EMBL" id="GKV28001.1"/>
    </source>
</evidence>
<protein>
    <submittedName>
        <fullName evidence="1">Uncharacterized protein</fullName>
    </submittedName>
</protein>
<sequence>MLIYCDSCMIRIKCHISVQLPVDFYVCTQLQMGRQFVFAWVFGEVMGRVPFHHWDFDSSHLGIETIFRSKCPFWLPCLQCATK</sequence>
<proteinExistence type="predicted"/>
<comment type="caution">
    <text evidence="1">The sequence shown here is derived from an EMBL/GenBank/DDBJ whole genome shotgun (WGS) entry which is preliminary data.</text>
</comment>